<name>A0A1Q8W2M2_9ACTO</name>
<dbReference type="PANTHER" id="PTHR45947">
    <property type="entry name" value="SULFOQUINOVOSYL TRANSFERASE SQD2"/>
    <property type="match status" value="1"/>
</dbReference>
<dbReference type="RefSeq" id="WP_070660367.1">
    <property type="nucleotide sequence ID" value="NZ_MSKM01000002.1"/>
</dbReference>
<feature type="domain" description="Glycosyltransferase subfamily 4-like N-terminal" evidence="3">
    <location>
        <begin position="33"/>
        <end position="189"/>
    </location>
</feature>
<dbReference type="SUPFAM" id="SSF53756">
    <property type="entry name" value="UDP-Glycosyltransferase/glycogen phosphorylase"/>
    <property type="match status" value="1"/>
</dbReference>
<evidence type="ECO:0000259" key="3">
    <source>
        <dbReference type="Pfam" id="PF13579"/>
    </source>
</evidence>
<dbReference type="GO" id="GO:1901137">
    <property type="term" value="P:carbohydrate derivative biosynthetic process"/>
    <property type="evidence" value="ECO:0007669"/>
    <property type="project" value="UniProtKB-ARBA"/>
</dbReference>
<dbReference type="InterPro" id="IPR028098">
    <property type="entry name" value="Glyco_trans_4-like_N"/>
</dbReference>
<protein>
    <recommendedName>
        <fullName evidence="3">Glycosyltransferase subfamily 4-like N-terminal domain-containing protein</fullName>
    </recommendedName>
</protein>
<evidence type="ECO:0000256" key="2">
    <source>
        <dbReference type="ARBA" id="ARBA00022679"/>
    </source>
</evidence>
<reference evidence="4 5" key="1">
    <citation type="submission" date="2016-12" db="EMBL/GenBank/DDBJ databases">
        <title>Genomic comparison of strains in the 'Actinomyces naeslundii' group.</title>
        <authorList>
            <person name="Mughal S.R."/>
            <person name="Do T."/>
            <person name="Gilbert S.C."/>
            <person name="Witherden E.A."/>
            <person name="Didelot X."/>
            <person name="Beighton D."/>
        </authorList>
    </citation>
    <scope>NUCLEOTIDE SEQUENCE [LARGE SCALE GENOMIC DNA]</scope>
    <source>
        <strain evidence="4 5">MMRCO6-1</strain>
    </source>
</reference>
<dbReference type="GO" id="GO:0016758">
    <property type="term" value="F:hexosyltransferase activity"/>
    <property type="evidence" value="ECO:0007669"/>
    <property type="project" value="TreeGrafter"/>
</dbReference>
<dbReference type="PANTHER" id="PTHR45947:SF3">
    <property type="entry name" value="SULFOQUINOVOSYL TRANSFERASE SQD2"/>
    <property type="match status" value="1"/>
</dbReference>
<keyword evidence="2" id="KW-0808">Transferase</keyword>
<dbReference type="CDD" id="cd03794">
    <property type="entry name" value="GT4_WbuB-like"/>
    <property type="match status" value="1"/>
</dbReference>
<gene>
    <name evidence="4" type="ORF">BKH27_00555</name>
</gene>
<keyword evidence="1" id="KW-0328">Glycosyltransferase</keyword>
<dbReference type="InterPro" id="IPR050194">
    <property type="entry name" value="Glycosyltransferase_grp1"/>
</dbReference>
<evidence type="ECO:0000313" key="5">
    <source>
        <dbReference type="Proteomes" id="UP000185772"/>
    </source>
</evidence>
<dbReference type="EMBL" id="MSKM01000002">
    <property type="protein sequence ID" value="OLO55770.1"/>
    <property type="molecule type" value="Genomic_DNA"/>
</dbReference>
<comment type="caution">
    <text evidence="4">The sequence shown here is derived from an EMBL/GenBank/DDBJ whole genome shotgun (WGS) entry which is preliminary data.</text>
</comment>
<evidence type="ECO:0000313" key="4">
    <source>
        <dbReference type="EMBL" id="OLO55770.1"/>
    </source>
</evidence>
<organism evidence="4 5">
    <name type="scientific">Actinomyces oris</name>
    <dbReference type="NCBI Taxonomy" id="544580"/>
    <lineage>
        <taxon>Bacteria</taxon>
        <taxon>Bacillati</taxon>
        <taxon>Actinomycetota</taxon>
        <taxon>Actinomycetes</taxon>
        <taxon>Actinomycetales</taxon>
        <taxon>Actinomycetaceae</taxon>
        <taxon>Actinomyces</taxon>
    </lineage>
</organism>
<sequence>MADNTGKPARRPRAVMVSRLFRPEPAAASLALGAIADGLVREGFEVTVLTSRPPQEFEVRDDPGLTVRRAPVLRDKAGYVRGYVQYMSFDVPLFFRLLLERRPDVVICEPPPTTGAVVRVVCALRRVPYAYRAADLWSDAVKETTAPPVVSAVLTRLENWVLNGASTLMTVHEGMEERLAGRGISARTRRLGFGIDTDVFTPEGRRVDTTGPLFVYAGTASEVHGAEIFVEAFRALLQRDPTARLVFIGQGESFAEIRRQAASLPEGAVQVLGRMSPEQTAEWIRSSVATLASVKPGPYGFAFPTKAFASAACGTPVIYAGAEDAGRQVVQEGLGVAVPYDADAVARAMADLALDERSAGALAASAASKARSAPVTSAVRSSAQLRAWALEHVSARRLGQVAAAIINEIVAEGRARRR</sequence>
<dbReference type="Pfam" id="PF13692">
    <property type="entry name" value="Glyco_trans_1_4"/>
    <property type="match status" value="1"/>
</dbReference>
<dbReference type="Gene3D" id="3.40.50.2000">
    <property type="entry name" value="Glycogen Phosphorylase B"/>
    <property type="match status" value="2"/>
</dbReference>
<evidence type="ECO:0000256" key="1">
    <source>
        <dbReference type="ARBA" id="ARBA00022676"/>
    </source>
</evidence>
<dbReference type="Proteomes" id="UP000185772">
    <property type="component" value="Unassembled WGS sequence"/>
</dbReference>
<accession>A0A1Q8W2M2</accession>
<dbReference type="AlphaFoldDB" id="A0A1Q8W2M2"/>
<proteinExistence type="predicted"/>
<dbReference type="Pfam" id="PF13579">
    <property type="entry name" value="Glyco_trans_4_4"/>
    <property type="match status" value="1"/>
</dbReference>